<proteinExistence type="predicted"/>
<protein>
    <recommendedName>
        <fullName evidence="3">VOC domain-containing protein</fullName>
    </recommendedName>
</protein>
<evidence type="ECO:0008006" key="3">
    <source>
        <dbReference type="Google" id="ProtNLM"/>
    </source>
</evidence>
<dbReference type="Gene3D" id="3.10.180.10">
    <property type="entry name" value="2,3-Dihydroxybiphenyl 1,2-Dioxygenase, domain 1"/>
    <property type="match status" value="1"/>
</dbReference>
<dbReference type="EMBL" id="FPKV01000001">
    <property type="protein sequence ID" value="SFZ89375.1"/>
    <property type="molecule type" value="Genomic_DNA"/>
</dbReference>
<dbReference type="STRING" id="369401.SAMN05428642_101211"/>
<accession>A0A1K2IAE8</accession>
<organism evidence="1 2">
    <name type="scientific">Flaviramulus basaltis</name>
    <dbReference type="NCBI Taxonomy" id="369401"/>
    <lineage>
        <taxon>Bacteria</taxon>
        <taxon>Pseudomonadati</taxon>
        <taxon>Bacteroidota</taxon>
        <taxon>Flavobacteriia</taxon>
        <taxon>Flavobacteriales</taxon>
        <taxon>Flavobacteriaceae</taxon>
        <taxon>Flaviramulus</taxon>
    </lineage>
</organism>
<sequence>MQTSFHMSLPCIGVKETKGFYINIGASLGRTTQNWVDINLFGHQITFIKAGKFHFNNPNYVFEGKILPSFHFGIILDLKTWNSIYAKLKEQSLNVVTESTFLKDKMGEHTSFFIKDPNDYMLEFKSFKKSKDIFNS</sequence>
<dbReference type="InterPro" id="IPR029068">
    <property type="entry name" value="Glyas_Bleomycin-R_OHBP_Dase"/>
</dbReference>
<name>A0A1K2IAE8_9FLAO</name>
<dbReference type="PANTHER" id="PTHR39434:SF1">
    <property type="entry name" value="VOC DOMAIN-CONTAINING PROTEIN"/>
    <property type="match status" value="1"/>
</dbReference>
<dbReference type="SUPFAM" id="SSF54593">
    <property type="entry name" value="Glyoxalase/Bleomycin resistance protein/Dihydroxybiphenyl dioxygenase"/>
    <property type="match status" value="1"/>
</dbReference>
<evidence type="ECO:0000313" key="2">
    <source>
        <dbReference type="Proteomes" id="UP000182544"/>
    </source>
</evidence>
<dbReference type="OrthoDB" id="793940at2"/>
<reference evidence="1 2" key="1">
    <citation type="submission" date="2016-10" db="EMBL/GenBank/DDBJ databases">
        <authorList>
            <person name="de Groot N.N."/>
        </authorList>
    </citation>
    <scope>NUCLEOTIDE SEQUENCE [LARGE SCALE GENOMIC DNA]</scope>
    <source>
        <strain evidence="1 2">DSM 18180</strain>
    </source>
</reference>
<gene>
    <name evidence="1" type="ORF">SAMN05428642_101211</name>
</gene>
<keyword evidence="2" id="KW-1185">Reference proteome</keyword>
<dbReference type="Proteomes" id="UP000182544">
    <property type="component" value="Unassembled WGS sequence"/>
</dbReference>
<dbReference type="PANTHER" id="PTHR39434">
    <property type="match status" value="1"/>
</dbReference>
<dbReference type="AlphaFoldDB" id="A0A1K2IAE8"/>
<evidence type="ECO:0000313" key="1">
    <source>
        <dbReference type="EMBL" id="SFZ89375.1"/>
    </source>
</evidence>